<dbReference type="KEGG" id="cbv:U729_1484"/>
<dbReference type="OrthoDB" id="1931973at2"/>
<evidence type="ECO:0000313" key="4">
    <source>
        <dbReference type="EMBL" id="AIY84089.1"/>
    </source>
</evidence>
<dbReference type="RefSeq" id="WP_039313156.1">
    <property type="nucleotide sequence ID" value="NZ_CP006905.1"/>
</dbReference>
<name>A0A0A7FWR7_9CLOT</name>
<sequence>MALKTSNRELSKSEKILLGGLCIVGIAFLANTFIIAPNNKKLKPLKSEISTLENQITNLKTINLDIEKNEQELKVLKDKYNEASETIPRTDRYPQVVKDLEEMAGRAGVKIKTESFSKPAVFSNEEENQNNSEQAQSQNNSTLNQMSGLSSFTVNLTIEGDFNKAMKFIDELENDSRILEVKDFLSTDKSTNITIAYFIAGGDEVEEFDFNNGSYGKGNIFR</sequence>
<dbReference type="AlphaFoldDB" id="A0A0A7FWR7"/>
<keyword evidence="3" id="KW-0472">Membrane</keyword>
<protein>
    <submittedName>
        <fullName evidence="4">Pilus assembly, PilO family protein</fullName>
    </submittedName>
</protein>
<dbReference type="Proteomes" id="UP000030635">
    <property type="component" value="Chromosome"/>
</dbReference>
<dbReference type="STRING" id="1561.NPD11_1511"/>
<feature type="coiled-coil region" evidence="1">
    <location>
        <begin position="49"/>
        <end position="86"/>
    </location>
</feature>
<dbReference type="HOGENOM" id="CLU_1243518_0_0_9"/>
<proteinExistence type="predicted"/>
<keyword evidence="3" id="KW-0812">Transmembrane</keyword>
<dbReference type="EMBL" id="CP006905">
    <property type="protein sequence ID" value="AIY84089.1"/>
    <property type="molecule type" value="Genomic_DNA"/>
</dbReference>
<keyword evidence="1" id="KW-0175">Coiled coil</keyword>
<feature type="transmembrane region" description="Helical" evidence="3">
    <location>
        <begin position="16"/>
        <end position="36"/>
    </location>
</feature>
<keyword evidence="5" id="KW-1185">Reference proteome</keyword>
<evidence type="ECO:0000256" key="2">
    <source>
        <dbReference type="SAM" id="MobiDB-lite"/>
    </source>
</evidence>
<feature type="compositionally biased region" description="Low complexity" evidence="2">
    <location>
        <begin position="129"/>
        <end position="141"/>
    </location>
</feature>
<organism evidence="4 5">
    <name type="scientific">Clostridium baratii str. Sullivan</name>
    <dbReference type="NCBI Taxonomy" id="1415775"/>
    <lineage>
        <taxon>Bacteria</taxon>
        <taxon>Bacillati</taxon>
        <taxon>Bacillota</taxon>
        <taxon>Clostridia</taxon>
        <taxon>Eubacteriales</taxon>
        <taxon>Clostridiaceae</taxon>
        <taxon>Clostridium</taxon>
    </lineage>
</organism>
<evidence type="ECO:0000313" key="5">
    <source>
        <dbReference type="Proteomes" id="UP000030635"/>
    </source>
</evidence>
<evidence type="ECO:0000256" key="1">
    <source>
        <dbReference type="SAM" id="Coils"/>
    </source>
</evidence>
<keyword evidence="3" id="KW-1133">Transmembrane helix</keyword>
<reference evidence="4 5" key="1">
    <citation type="journal article" date="2015" name="Infect. Genet. Evol.">
        <title>Genomic sequences of six botulinum neurotoxin-producing strains representing three clostridial species illustrate the mobility and diversity of botulinum neurotoxin genes.</title>
        <authorList>
            <person name="Smith T.J."/>
            <person name="Hill K.K."/>
            <person name="Xie G."/>
            <person name="Foley B.T."/>
            <person name="Williamson C.H."/>
            <person name="Foster J.T."/>
            <person name="Johnson S.L."/>
            <person name="Chertkov O."/>
            <person name="Teshima H."/>
            <person name="Gibbons H.S."/>
            <person name="Johnsky L.A."/>
            <person name="Karavis M.A."/>
            <person name="Smith L.A."/>
        </authorList>
    </citation>
    <scope>NUCLEOTIDE SEQUENCE [LARGE SCALE GENOMIC DNA]</scope>
    <source>
        <strain evidence="4">Sullivan</strain>
    </source>
</reference>
<evidence type="ECO:0000256" key="3">
    <source>
        <dbReference type="SAM" id="Phobius"/>
    </source>
</evidence>
<accession>A0A0A7FWR7</accession>
<dbReference type="eggNOG" id="COG3167">
    <property type="taxonomic scope" value="Bacteria"/>
</dbReference>
<gene>
    <name evidence="4" type="ORF">U729_1484</name>
</gene>
<feature type="region of interest" description="Disordered" evidence="2">
    <location>
        <begin position="122"/>
        <end position="144"/>
    </location>
</feature>
<dbReference type="InterPro" id="IPR014717">
    <property type="entry name" value="Transl_elong_EF1B/ribsomal_bS6"/>
</dbReference>
<dbReference type="Gene3D" id="3.30.70.60">
    <property type="match status" value="1"/>
</dbReference>